<feature type="region of interest" description="Disordered" evidence="1">
    <location>
        <begin position="77"/>
        <end position="164"/>
    </location>
</feature>
<feature type="region of interest" description="Disordered" evidence="1">
    <location>
        <begin position="210"/>
        <end position="260"/>
    </location>
</feature>
<dbReference type="EMBL" id="AP024237">
    <property type="protein sequence ID" value="BCO37254.1"/>
    <property type="molecule type" value="Genomic_DNA"/>
</dbReference>
<keyword evidence="3" id="KW-1185">Reference proteome</keyword>
<organism evidence="2 3">
    <name type="scientific">Mycobacterium heckeshornense</name>
    <dbReference type="NCBI Taxonomy" id="110505"/>
    <lineage>
        <taxon>Bacteria</taxon>
        <taxon>Bacillati</taxon>
        <taxon>Actinomycetota</taxon>
        <taxon>Actinomycetes</taxon>
        <taxon>Mycobacteriales</taxon>
        <taxon>Mycobacteriaceae</taxon>
        <taxon>Mycobacterium</taxon>
    </lineage>
</organism>
<dbReference type="AlphaFoldDB" id="A0A7R7GWN0"/>
<reference evidence="2 3" key="1">
    <citation type="submission" date="2020-12" db="EMBL/GenBank/DDBJ databases">
        <title>Complete genome sequence of Mycobacterium heckeshornense JCM 15655T, closely related to a pathogenic non-tuberculous mycobacterial species Mycobacterium xenopi.</title>
        <authorList>
            <person name="Yoshida M."/>
            <person name="Fukano H."/>
            <person name="Asakura T."/>
            <person name="Suzuki M."/>
            <person name="Hoshino Y."/>
        </authorList>
    </citation>
    <scope>NUCLEOTIDE SEQUENCE [LARGE SCALE GENOMIC DNA]</scope>
    <source>
        <strain evidence="2 3">JCM 15655</strain>
    </source>
</reference>
<name>A0A7R7GWN0_9MYCO</name>
<gene>
    <name evidence="2" type="ORF">MHEC_36870</name>
</gene>
<evidence type="ECO:0000313" key="2">
    <source>
        <dbReference type="EMBL" id="BCO37254.1"/>
    </source>
</evidence>
<sequence>MHQLVGALGRSAQPCELVDQVDRALRVRCRGGYPRRGGHRLQWALLPGGAVCGDEDIDVVPRHRRAPGSESAVAPVCWSPRAGAPPPRPPRRGGARVCRRRMCRRASPTRRIGHRSTGPGGPVGPRRRTASRAPGPTTRRAHDRPPWTTPPHRSASRPPSCHPAVPVAHRLARTPPTHARAAARHSHGQGNHAGDGYWFSTSPCRAASAWPTPRFRPAGVRHRRSRPSSPPPAPQPSAHQSCSTAPASGPAAAWPDLRRS</sequence>
<feature type="compositionally biased region" description="Basic residues" evidence="1">
    <location>
        <begin position="89"/>
        <end position="114"/>
    </location>
</feature>
<proteinExistence type="predicted"/>
<accession>A0A7R7GWN0</accession>
<feature type="region of interest" description="Disordered" evidence="1">
    <location>
        <begin position="175"/>
        <end position="194"/>
    </location>
</feature>
<dbReference type="Proteomes" id="UP000595446">
    <property type="component" value="Chromosome"/>
</dbReference>
<evidence type="ECO:0000256" key="1">
    <source>
        <dbReference type="SAM" id="MobiDB-lite"/>
    </source>
</evidence>
<protein>
    <submittedName>
        <fullName evidence="2">Uncharacterized protein</fullName>
    </submittedName>
</protein>
<evidence type="ECO:0000313" key="3">
    <source>
        <dbReference type="Proteomes" id="UP000595446"/>
    </source>
</evidence>